<keyword evidence="4" id="KW-1185">Reference proteome</keyword>
<reference evidence="3 4" key="1">
    <citation type="submission" date="2024-03" db="EMBL/GenBank/DDBJ databases">
        <authorList>
            <person name="Martinez-Hernandez J."/>
        </authorList>
    </citation>
    <scope>NUCLEOTIDE SEQUENCE [LARGE SCALE GENOMIC DNA]</scope>
</reference>
<gene>
    <name evidence="3" type="ORF">LLUT_LOCUS34322</name>
</gene>
<feature type="compositionally biased region" description="Basic and acidic residues" evidence="1">
    <location>
        <begin position="946"/>
        <end position="959"/>
    </location>
</feature>
<name>A0AAV1YGW1_LUPLU</name>
<sequence>MRTRFLNNDYFTLPPSQPFLYLPVPCLPSPPSSAVNDLLRFDSSIHVSNHIDTFPIDTALSTFLSAVIPHKIHLQFPDSDAATATAPFSKPDHLESKTVGFSDQDKISYGTIQFEIPELDAENACFTEMERMQILCQTPEVENRLEMLKPEPNPPMQYPYEALESVCFLEDVISEYLKGENRYSVEDNISVQHLPHSSAQNKFLTLELDEESLGIPTCLSVVEIVGTYFENTRPEIFDEQYQSITKGKEILGSMNYNMMEFFSNDCLSKESLVLSDVFSESNFINLLEIEHVDWTTALQGTLQVDSALLLNLANFDEFVFLEEDIIQTFESFYDTKTLDDLEAGDWMFKKEFNFKNFEELIVSNEIALIDDTFKSLPVPVFVDYKMTTTMHDIIGELFSKLKTRPLSTSDGIYLNWDLLEEDKCNIKISNFFQNILAKIDVNTSDFRGKSFEYEMLVFDLIFSDDTIGECDIKQSEELQKFLSDCMSLPDIQPMEFASAKTLQHGSSKQKSREQLPEINADRASLLYKSMSEISNLDYLLNPEKAPVKGDCNFVAQSTSANVSVPKCTIGGDCTFAVKSTNANVSVLKVRSTELKAGPQSQQFHTVDLDDHATLKAFCDGVEMPPNTELLLESESQLIFNAKGSMLNQNLERLVKFCPVEQSYDIRSSNVAPEADSFVPLIPTAKADDGHHNMKPGTVVIVNTQNVDKEMILFRRSSYQVILAMEKEGIQVVERDLDLPVDIILSSAICLVWYDSRNLGKKATPMTETSSSLPSCIENIATDVLSLLSFYFRGCFLVFEGEFNFISTVMESSDGLYAAASSLGIDLQVFLSYSPELTNEVIVSCIKSATNLTRGMYPKMPESVTLAESFLTKFPGINPLTAHSILSSGITLNKFLELSHEQRMHILEKYHVPEESISLFSIFCKYGEREDSKSIMTDCSSVSSGPDSDKCHSYQVDNERKRKRKYPFSGHQRDESYFDELLDFETLLDSSTLPKPCDLGMSNDAWYSSDLTKANISMSDFSGQKQSASATTMSNPCIVSQSLHDQWNCKAPQISEHLEQPCLSLKNKGLAQNGMMDTATMSKNLNRHSHCNYENLHEDIVGKVVDFTGSPLLNKRFSVSDSMCFPSLVNETEKDHLRSNKIARRLSFDNSRHQEANSSKIWSSLKDTGLKVDNYPKPDFGKDAFPLDFKYHENIFEEGLNQASMRNLQGVPFQEEMSHLSETPLSHALRSASPLKSSPFTTKFLKKIKEKGIMRQRSLSCEKRRRSPSVFEFFKYQPSRSTPGNIPEHKKLKKSAPPYSDSVKKGRYHASHTPNDKVSKKSSIIFKSEKIMTEQQPKTVESVTKFDPLPAPVVAPETPKDVVPPHNPKDVVAEKKSVIPFSPSDTEFDGDSKALVLIEKIQEVADEKLFEGSVNQDMALARVATEKRLSLIKAWEESEKSKAENKY</sequence>
<dbReference type="PANTHER" id="PTHR35764:SF1">
    <property type="entry name" value="PROTEIN SHORTAGE IN CHIASMATA 1"/>
    <property type="match status" value="1"/>
</dbReference>
<evidence type="ECO:0000256" key="1">
    <source>
        <dbReference type="SAM" id="MobiDB-lite"/>
    </source>
</evidence>
<proteinExistence type="predicted"/>
<dbReference type="InterPro" id="IPR038824">
    <property type="entry name" value="SHOC1-like"/>
</dbReference>
<feature type="compositionally biased region" description="Polar residues" evidence="1">
    <location>
        <begin position="936"/>
        <end position="945"/>
    </location>
</feature>
<evidence type="ECO:0000313" key="3">
    <source>
        <dbReference type="EMBL" id="CAL0333262.1"/>
    </source>
</evidence>
<feature type="region of interest" description="Disordered" evidence="1">
    <location>
        <begin position="1278"/>
        <end position="1318"/>
    </location>
</feature>
<dbReference type="Pfam" id="PF03766">
    <property type="entry name" value="Remorin_N"/>
    <property type="match status" value="1"/>
</dbReference>
<dbReference type="InterPro" id="IPR005518">
    <property type="entry name" value="Remorin_N"/>
</dbReference>
<dbReference type="Proteomes" id="UP001497480">
    <property type="component" value="Unassembled WGS sequence"/>
</dbReference>
<dbReference type="GO" id="GO:0000712">
    <property type="term" value="P:resolution of meiotic recombination intermediates"/>
    <property type="evidence" value="ECO:0007669"/>
    <property type="project" value="TreeGrafter"/>
</dbReference>
<evidence type="ECO:0000313" key="4">
    <source>
        <dbReference type="Proteomes" id="UP001497480"/>
    </source>
</evidence>
<protein>
    <recommendedName>
        <fullName evidence="2">Remorin N-terminal domain-containing protein</fullName>
    </recommendedName>
</protein>
<accession>A0AAV1YGW1</accession>
<dbReference type="EMBL" id="CAXHTB010000025">
    <property type="protein sequence ID" value="CAL0333262.1"/>
    <property type="molecule type" value="Genomic_DNA"/>
</dbReference>
<evidence type="ECO:0000259" key="2">
    <source>
        <dbReference type="Pfam" id="PF03766"/>
    </source>
</evidence>
<feature type="domain" description="Remorin N-terminal" evidence="2">
    <location>
        <begin position="1368"/>
        <end position="1422"/>
    </location>
</feature>
<comment type="caution">
    <text evidence="3">The sequence shown here is derived from an EMBL/GenBank/DDBJ whole genome shotgun (WGS) entry which is preliminary data.</text>
</comment>
<organism evidence="3 4">
    <name type="scientific">Lupinus luteus</name>
    <name type="common">European yellow lupine</name>
    <dbReference type="NCBI Taxonomy" id="3873"/>
    <lineage>
        <taxon>Eukaryota</taxon>
        <taxon>Viridiplantae</taxon>
        <taxon>Streptophyta</taxon>
        <taxon>Embryophyta</taxon>
        <taxon>Tracheophyta</taxon>
        <taxon>Spermatophyta</taxon>
        <taxon>Magnoliopsida</taxon>
        <taxon>eudicotyledons</taxon>
        <taxon>Gunneridae</taxon>
        <taxon>Pentapetalae</taxon>
        <taxon>rosids</taxon>
        <taxon>fabids</taxon>
        <taxon>Fabales</taxon>
        <taxon>Fabaceae</taxon>
        <taxon>Papilionoideae</taxon>
        <taxon>50 kb inversion clade</taxon>
        <taxon>genistoids sensu lato</taxon>
        <taxon>core genistoids</taxon>
        <taxon>Genisteae</taxon>
        <taxon>Lupinus</taxon>
    </lineage>
</organism>
<feature type="region of interest" description="Disordered" evidence="1">
    <location>
        <begin position="936"/>
        <end position="965"/>
    </location>
</feature>
<dbReference type="PANTHER" id="PTHR35764">
    <property type="entry name" value="PROTEIN SHORTAGE IN CHIASMATA 1"/>
    <property type="match status" value="1"/>
</dbReference>